<keyword evidence="2" id="KW-0812">Transmembrane</keyword>
<protein>
    <submittedName>
        <fullName evidence="3">Uncharacterized protein</fullName>
    </submittedName>
</protein>
<accession>A0A916WW04</accession>
<feature type="transmembrane region" description="Helical" evidence="2">
    <location>
        <begin position="87"/>
        <end position="105"/>
    </location>
</feature>
<evidence type="ECO:0000256" key="2">
    <source>
        <dbReference type="SAM" id="Phobius"/>
    </source>
</evidence>
<name>A0A916WW04_9ACTN</name>
<dbReference type="AlphaFoldDB" id="A0A916WW04"/>
<reference evidence="3" key="1">
    <citation type="journal article" date="2014" name="Int. J. Syst. Evol. Microbiol.">
        <title>Complete genome sequence of Corynebacterium casei LMG S-19264T (=DSM 44701T), isolated from a smear-ripened cheese.</title>
        <authorList>
            <consortium name="US DOE Joint Genome Institute (JGI-PGF)"/>
            <person name="Walter F."/>
            <person name="Albersmeier A."/>
            <person name="Kalinowski J."/>
            <person name="Ruckert C."/>
        </authorList>
    </citation>
    <scope>NUCLEOTIDE SEQUENCE</scope>
    <source>
        <strain evidence="3">CGMCC 1.12827</strain>
    </source>
</reference>
<evidence type="ECO:0000256" key="1">
    <source>
        <dbReference type="SAM" id="MobiDB-lite"/>
    </source>
</evidence>
<gene>
    <name evidence="3" type="ORF">GCM10011489_23760</name>
</gene>
<dbReference type="RefSeq" id="WP_188586804.1">
    <property type="nucleotide sequence ID" value="NZ_BMGC01000016.1"/>
</dbReference>
<feature type="region of interest" description="Disordered" evidence="1">
    <location>
        <begin position="1"/>
        <end position="27"/>
    </location>
</feature>
<feature type="transmembrane region" description="Helical" evidence="2">
    <location>
        <begin position="40"/>
        <end position="61"/>
    </location>
</feature>
<reference evidence="3" key="2">
    <citation type="submission" date="2020-09" db="EMBL/GenBank/DDBJ databases">
        <authorList>
            <person name="Sun Q."/>
            <person name="Zhou Y."/>
        </authorList>
    </citation>
    <scope>NUCLEOTIDE SEQUENCE</scope>
    <source>
        <strain evidence="3">CGMCC 1.12827</strain>
    </source>
</reference>
<dbReference type="Proteomes" id="UP000621454">
    <property type="component" value="Unassembled WGS sequence"/>
</dbReference>
<organism evidence="3 4">
    <name type="scientific">Gordonia jinhuaensis</name>
    <dbReference type="NCBI Taxonomy" id="1517702"/>
    <lineage>
        <taxon>Bacteria</taxon>
        <taxon>Bacillati</taxon>
        <taxon>Actinomycetota</taxon>
        <taxon>Actinomycetes</taxon>
        <taxon>Mycobacteriales</taxon>
        <taxon>Gordoniaceae</taxon>
        <taxon>Gordonia</taxon>
    </lineage>
</organism>
<comment type="caution">
    <text evidence="3">The sequence shown here is derived from an EMBL/GenBank/DDBJ whole genome shotgun (WGS) entry which is preliminary data.</text>
</comment>
<keyword evidence="2" id="KW-1133">Transmembrane helix</keyword>
<dbReference type="EMBL" id="BMGC01000016">
    <property type="protein sequence ID" value="GGB34965.1"/>
    <property type="molecule type" value="Genomic_DNA"/>
</dbReference>
<sequence>MTATTPPTASTPVAQSAATSTPGATSTSWDRLTALDSATVIRALLSLALCGLLVYAFVAAWNSLATPPVIDAHGTVIVDQYRRAVDLAQLILPFITVLMGFWFGSEGKKRVVKQRESAETRLTAVLGASDDPQLLRRAAASAPEAFSQR</sequence>
<proteinExistence type="predicted"/>
<keyword evidence="2" id="KW-0472">Membrane</keyword>
<evidence type="ECO:0000313" key="3">
    <source>
        <dbReference type="EMBL" id="GGB34965.1"/>
    </source>
</evidence>
<evidence type="ECO:0000313" key="4">
    <source>
        <dbReference type="Proteomes" id="UP000621454"/>
    </source>
</evidence>
<keyword evidence="4" id="KW-1185">Reference proteome</keyword>